<keyword evidence="2" id="KW-0863">Zinc-finger</keyword>
<dbReference type="SUPFAM" id="SSF57756">
    <property type="entry name" value="Retrovirus zinc finger-like domains"/>
    <property type="match status" value="1"/>
</dbReference>
<feature type="compositionally biased region" description="Polar residues" evidence="3">
    <location>
        <begin position="356"/>
        <end position="385"/>
    </location>
</feature>
<dbReference type="Pfam" id="PF00077">
    <property type="entry name" value="RVP"/>
    <property type="match status" value="1"/>
</dbReference>
<keyword evidence="2" id="KW-0862">Zinc</keyword>
<feature type="region of interest" description="Disordered" evidence="3">
    <location>
        <begin position="109"/>
        <end position="129"/>
    </location>
</feature>
<feature type="domain" description="CCHC-type" evidence="4">
    <location>
        <begin position="43"/>
        <end position="58"/>
    </location>
</feature>
<dbReference type="GO" id="GO:0003676">
    <property type="term" value="F:nucleic acid binding"/>
    <property type="evidence" value="ECO:0007669"/>
    <property type="project" value="InterPro"/>
</dbReference>
<sequence>MGLEMVALVQERVHSVGTEGAESEAEFEPKMLMAMGRDAAEIKCFRCLKMGHSARNCKAEQPAELESRCLRCGSVSHELDDCRVNLERAKCNRCGFPGHLAYTCRTTPTAARRNGSPSPSKPRVPNPNASVHMVVRDKGSGSQDSSGDSPIEVHGLHVPMVLGRVILEGRSTTALFDTGAEVSLVTESMLKEVAPEKKLDTSNIPKVNVADGATLTIHGSVKLKVTAGSRSVIDHFVVTSDSLTVPLLLGCSTLAKLNTTIVLSEAGSKVQTNDQSAGNRVPSRVRFSDEVKYLRSVAPIKSSPPEESTRLQYQVSLIVSLVRESDPRLTCPTVEELQDGNSPWFSAIRPDAIGHPTTQGFSINNCGCQGEGNTSDQQEPTNGEGNPQAEGQKIDHRGQHKRGSDEEVEEGDDRGQREQEPEGLDSLPPWKVIPREWVYDHSAVLGRPIVEIPWSGNARPDFNYKQAANRGAASVRRLNESQRQAFEKALGVYVNKGFCGIVKNNLEGNCVRSPTATECQRTWDLLSKGSALQGTVVTLPKHFTPSHAVFRTDHVTTPCRIVLDFREMNKFCLKGGRTQGDLLGVLLHTRGYRHLIGSDVSKAFCQMVTSLVDTPYCSYTCIGPYTVLWLRVSFGSTTAPNMLEACSYDVIEEIVGIKNSLRPGNEEVVDARRLDPVRVSDCLVRPSPLAVKYTRAGPPVPRVIQFEKFVDDLYFGGNTDREARTGRDFVSYVFCGHGLCTDPLKDLETAHGGRKEKSDGTANAPGHLLGYEVITEVDELHSVCSGTPPDGKFDKRRACGILSSLYDPMGLLLEVDMQGRFLWRDICKVAKDWSEVLKDKELLERLRRWLFDAQRQCAGMGTQRFVDLHNESLVVSTDASSTTRS</sequence>
<name>A0A7J6KVK9_PEROL</name>
<feature type="domain" description="CCHC-type" evidence="4">
    <location>
        <begin position="90"/>
        <end position="105"/>
    </location>
</feature>
<organism evidence="5 6">
    <name type="scientific">Perkinsus olseni</name>
    <name type="common">Perkinsus atlanticus</name>
    <dbReference type="NCBI Taxonomy" id="32597"/>
    <lineage>
        <taxon>Eukaryota</taxon>
        <taxon>Sar</taxon>
        <taxon>Alveolata</taxon>
        <taxon>Perkinsozoa</taxon>
        <taxon>Perkinsea</taxon>
        <taxon>Perkinsida</taxon>
        <taxon>Perkinsidae</taxon>
        <taxon>Perkinsus</taxon>
    </lineage>
</organism>
<dbReference type="GO" id="GO:0006508">
    <property type="term" value="P:proteolysis"/>
    <property type="evidence" value="ECO:0007669"/>
    <property type="project" value="InterPro"/>
</dbReference>
<accession>A0A7J6KVK9</accession>
<reference evidence="5 6" key="1">
    <citation type="submission" date="2020-04" db="EMBL/GenBank/DDBJ databases">
        <title>Perkinsus olseni comparative genomics.</title>
        <authorList>
            <person name="Bogema D.R."/>
        </authorList>
    </citation>
    <scope>NUCLEOTIDE SEQUENCE [LARGE SCALE GENOMIC DNA]</scope>
    <source>
        <strain evidence="5">ATCC PRA-179</strain>
    </source>
</reference>
<dbReference type="AlphaFoldDB" id="A0A7J6KVK9"/>
<dbReference type="PROSITE" id="PS50158">
    <property type="entry name" value="ZF_CCHC"/>
    <property type="match status" value="2"/>
</dbReference>
<dbReference type="OrthoDB" id="5920040at2759"/>
<dbReference type="PROSITE" id="PS00141">
    <property type="entry name" value="ASP_PROTEASE"/>
    <property type="match status" value="1"/>
</dbReference>
<keyword evidence="1" id="KW-0378">Hydrolase</keyword>
<dbReference type="Gene3D" id="2.40.70.10">
    <property type="entry name" value="Acid Proteases"/>
    <property type="match status" value="1"/>
</dbReference>
<dbReference type="EMBL" id="JABAHT010001002">
    <property type="protein sequence ID" value="KAF4650631.1"/>
    <property type="molecule type" value="Genomic_DNA"/>
</dbReference>
<dbReference type="CDD" id="cd00303">
    <property type="entry name" value="retropepsin_like"/>
    <property type="match status" value="1"/>
</dbReference>
<dbReference type="InterPro" id="IPR008042">
    <property type="entry name" value="Retrotrans_Pao"/>
</dbReference>
<evidence type="ECO:0000259" key="4">
    <source>
        <dbReference type="PROSITE" id="PS50158"/>
    </source>
</evidence>
<dbReference type="SUPFAM" id="SSF50630">
    <property type="entry name" value="Acid proteases"/>
    <property type="match status" value="1"/>
</dbReference>
<proteinExistence type="predicted"/>
<comment type="caution">
    <text evidence="5">The sequence shown here is derived from an EMBL/GenBank/DDBJ whole genome shotgun (WGS) entry which is preliminary data.</text>
</comment>
<dbReference type="InterPro" id="IPR021109">
    <property type="entry name" value="Peptidase_aspartic_dom_sf"/>
</dbReference>
<evidence type="ECO:0000256" key="3">
    <source>
        <dbReference type="SAM" id="MobiDB-lite"/>
    </source>
</evidence>
<keyword evidence="2" id="KW-0479">Metal-binding</keyword>
<dbReference type="Proteomes" id="UP000570595">
    <property type="component" value="Unassembled WGS sequence"/>
</dbReference>
<dbReference type="GO" id="GO:0008270">
    <property type="term" value="F:zinc ion binding"/>
    <property type="evidence" value="ECO:0007669"/>
    <property type="project" value="UniProtKB-KW"/>
</dbReference>
<dbReference type="SUPFAM" id="SSF56672">
    <property type="entry name" value="DNA/RNA polymerases"/>
    <property type="match status" value="1"/>
</dbReference>
<evidence type="ECO:0000313" key="6">
    <source>
        <dbReference type="Proteomes" id="UP000570595"/>
    </source>
</evidence>
<dbReference type="InterPro" id="IPR001969">
    <property type="entry name" value="Aspartic_peptidase_AS"/>
</dbReference>
<protein>
    <recommendedName>
        <fullName evidence="4">CCHC-type domain-containing protein</fullName>
    </recommendedName>
</protein>
<evidence type="ECO:0000256" key="2">
    <source>
        <dbReference type="PROSITE-ProRule" id="PRU00047"/>
    </source>
</evidence>
<dbReference type="GO" id="GO:0004190">
    <property type="term" value="F:aspartic-type endopeptidase activity"/>
    <property type="evidence" value="ECO:0007669"/>
    <property type="project" value="InterPro"/>
</dbReference>
<dbReference type="InterPro" id="IPR001878">
    <property type="entry name" value="Znf_CCHC"/>
</dbReference>
<dbReference type="InterPro" id="IPR018061">
    <property type="entry name" value="Retropepsins"/>
</dbReference>
<evidence type="ECO:0000256" key="1">
    <source>
        <dbReference type="ARBA" id="ARBA00022801"/>
    </source>
</evidence>
<evidence type="ECO:0000313" key="5">
    <source>
        <dbReference type="EMBL" id="KAF4650631.1"/>
    </source>
</evidence>
<dbReference type="Gene3D" id="4.10.60.10">
    <property type="entry name" value="Zinc finger, CCHC-type"/>
    <property type="match status" value="1"/>
</dbReference>
<gene>
    <name evidence="5" type="ORF">FOZ61_000147</name>
</gene>
<feature type="compositionally biased region" description="Basic and acidic residues" evidence="3">
    <location>
        <begin position="392"/>
        <end position="405"/>
    </location>
</feature>
<feature type="region of interest" description="Disordered" evidence="3">
    <location>
        <begin position="333"/>
        <end position="428"/>
    </location>
</feature>
<dbReference type="InterPro" id="IPR043502">
    <property type="entry name" value="DNA/RNA_pol_sf"/>
</dbReference>
<dbReference type="SMART" id="SM00343">
    <property type="entry name" value="ZnF_C2HC"/>
    <property type="match status" value="3"/>
</dbReference>
<dbReference type="InterPro" id="IPR036875">
    <property type="entry name" value="Znf_CCHC_sf"/>
</dbReference>
<dbReference type="Pfam" id="PF05380">
    <property type="entry name" value="Peptidase_A17"/>
    <property type="match status" value="1"/>
</dbReference>